<dbReference type="InterPro" id="IPR018737">
    <property type="entry name" value="DREAM_LIN52"/>
</dbReference>
<dbReference type="PANTHER" id="PTHR31489">
    <property type="entry name" value="LIN52 FAMILY MEMBER"/>
    <property type="match status" value="1"/>
</dbReference>
<dbReference type="GO" id="GO:0006355">
    <property type="term" value="P:regulation of DNA-templated transcription"/>
    <property type="evidence" value="ECO:0007669"/>
    <property type="project" value="InterPro"/>
</dbReference>
<proteinExistence type="inferred from homology"/>
<evidence type="ECO:0000313" key="2">
    <source>
        <dbReference type="EMBL" id="CAD7415611.1"/>
    </source>
</evidence>
<name>A0A7R9DL19_TIMPO</name>
<gene>
    <name evidence="2" type="ORF">TPSB3V08_LOCUS10447</name>
</gene>
<sequence length="200" mass="23790">MVYKKCQFKFYVSLYQLTCFFQKNWNYFYGVYFLVFSVEFRDTCILFAPYTKTHCCHVTSYITKCKCDRDSDKVIKYFNLLFCFNTFTKMHQRKQTLFRPKESDYYNDVIFNIIRRSLRPSSARNMAAIEPGRVQSVDETVFEESLLSTEKLDRTSPELWPEQIPGVLEFMSTQSTSNGSPQPWTKSLDNDDMNLLHRMC</sequence>
<comment type="similarity">
    <text evidence="1">Belongs to the lin-52 family.</text>
</comment>
<dbReference type="EMBL" id="OD009547">
    <property type="protein sequence ID" value="CAD7415611.1"/>
    <property type="molecule type" value="Genomic_DNA"/>
</dbReference>
<organism evidence="2">
    <name type="scientific">Timema poppense</name>
    <name type="common">Walking stick</name>
    <dbReference type="NCBI Taxonomy" id="170557"/>
    <lineage>
        <taxon>Eukaryota</taxon>
        <taxon>Metazoa</taxon>
        <taxon>Ecdysozoa</taxon>
        <taxon>Arthropoda</taxon>
        <taxon>Hexapoda</taxon>
        <taxon>Insecta</taxon>
        <taxon>Pterygota</taxon>
        <taxon>Neoptera</taxon>
        <taxon>Polyneoptera</taxon>
        <taxon>Phasmatodea</taxon>
        <taxon>Timematodea</taxon>
        <taxon>Timematoidea</taxon>
        <taxon>Timematidae</taxon>
        <taxon>Timema</taxon>
    </lineage>
</organism>
<dbReference type="GO" id="GO:0070176">
    <property type="term" value="C:DRM complex"/>
    <property type="evidence" value="ECO:0007669"/>
    <property type="project" value="InterPro"/>
</dbReference>
<dbReference type="PANTHER" id="PTHR31489:SF2">
    <property type="entry name" value="PROTEIN LIN-52 HOMOLOG"/>
    <property type="match status" value="1"/>
</dbReference>
<accession>A0A7R9DL19</accession>
<protein>
    <submittedName>
        <fullName evidence="2">Uncharacterized protein</fullName>
    </submittedName>
</protein>
<dbReference type="Pfam" id="PF10044">
    <property type="entry name" value="LIN52"/>
    <property type="match status" value="1"/>
</dbReference>
<evidence type="ECO:0000256" key="1">
    <source>
        <dbReference type="ARBA" id="ARBA00005456"/>
    </source>
</evidence>
<reference evidence="2" key="1">
    <citation type="submission" date="2020-11" db="EMBL/GenBank/DDBJ databases">
        <authorList>
            <person name="Tran Van P."/>
        </authorList>
    </citation>
    <scope>NUCLEOTIDE SEQUENCE</scope>
</reference>
<dbReference type="AlphaFoldDB" id="A0A7R9DL19"/>